<evidence type="ECO:0000256" key="5">
    <source>
        <dbReference type="ARBA" id="ARBA00022729"/>
    </source>
</evidence>
<keyword evidence="3" id="KW-1003">Cell membrane</keyword>
<evidence type="ECO:0000256" key="6">
    <source>
        <dbReference type="ARBA" id="ARBA00023136"/>
    </source>
</evidence>
<evidence type="ECO:0000256" key="10">
    <source>
        <dbReference type="SAM" id="SignalP"/>
    </source>
</evidence>
<proteinExistence type="predicted"/>
<protein>
    <submittedName>
        <fullName evidence="12">Variant surface glycoprotein</fullName>
    </submittedName>
</protein>
<evidence type="ECO:0000256" key="2">
    <source>
        <dbReference type="ARBA" id="ARBA00004609"/>
    </source>
</evidence>
<organism evidence="12">
    <name type="scientific">Trypanosoma brucei equiperdum</name>
    <dbReference type="NCBI Taxonomy" id="630700"/>
    <lineage>
        <taxon>Eukaryota</taxon>
        <taxon>Discoba</taxon>
        <taxon>Euglenozoa</taxon>
        <taxon>Kinetoplastea</taxon>
        <taxon>Metakinetoplastina</taxon>
        <taxon>Trypanosomatida</taxon>
        <taxon>Trypanosomatidae</taxon>
        <taxon>Trypanosoma</taxon>
    </lineage>
</organism>
<evidence type="ECO:0000256" key="1">
    <source>
        <dbReference type="ARBA" id="ARBA00002523"/>
    </source>
</evidence>
<dbReference type="Pfam" id="PF13206">
    <property type="entry name" value="VSG_B"/>
    <property type="match status" value="1"/>
</dbReference>
<evidence type="ECO:0000256" key="8">
    <source>
        <dbReference type="ARBA" id="ARBA00023288"/>
    </source>
</evidence>
<comment type="caution">
    <text evidence="12">The sequence shown here is derived from an EMBL/GenBank/DDBJ whole genome shotgun (WGS) entry which is preliminary data.</text>
</comment>
<dbReference type="AlphaFoldDB" id="A0A3L6LB40"/>
<keyword evidence="8" id="KW-0449">Lipoprotein</keyword>
<keyword evidence="4" id="KW-0336">GPI-anchor</keyword>
<feature type="region of interest" description="Disordered" evidence="9">
    <location>
        <begin position="260"/>
        <end position="314"/>
    </location>
</feature>
<keyword evidence="7" id="KW-0325">Glycoprotein</keyword>
<sequence>MRIYFSFIVVLLTGTVESSKAGKKDSQILNENEFKTLCGFVNLTFEIQKLASEGKPTLGGLKPESVNESVNTILYGNKGSTEIGFEGENDRKDYCGDRQNRAHKYAGKSLIKDILCLCKPHKKAGKDGAGAEDLCFSGNKWYKGGEVWSNKEQAKQHWEKIRLHCNQLPKREQHIQNQLYHLKEKVQAVLRTATEKKGRESDQNIRLGGHQATEVKQCSATTGKGNSVCLMYNITSGTLTNHSIPWLKHLEELAEKIPNDTRTNLGTSENDVETVPNGVGDAAPSTDRKINEGIHTNDDNNNNNDNDNDNINYKHNDGNNTEYNLEDPLINESGTNTSAEPQTRPLWSVNGNPNPNPLKILLLLLLNLKYMHINIKTIIFMMRYMGFFFIPSEKLIKCFCFNMCFPLDGIKYNGGCARCNVNIFSFRCGGRYLHILT</sequence>
<keyword evidence="5 10" id="KW-0732">Signal</keyword>
<reference evidence="12" key="1">
    <citation type="submission" date="2018-09" db="EMBL/GenBank/DDBJ databases">
        <title>whole genome sequence of T. equiperdum IVM-t1 strain.</title>
        <authorList>
            <person name="Suganuma K."/>
        </authorList>
    </citation>
    <scope>NUCLEOTIDE SEQUENCE [LARGE SCALE GENOMIC DNA]</scope>
    <source>
        <strain evidence="12">IVM-t1</strain>
    </source>
</reference>
<name>A0A3L6LB40_9TRYP</name>
<comment type="function">
    <text evidence="1">VSG forms a coat on the surface of the parasite. The trypanosome evades the immune response of the host by expressing a series of antigenically distinct VSGs from an estimated 1000 VSG genes.</text>
</comment>
<feature type="domain" description="Trypanosome variant surface glycoprotein B-type N-terminal" evidence="11">
    <location>
        <begin position="55"/>
        <end position="260"/>
    </location>
</feature>
<evidence type="ECO:0000313" key="12">
    <source>
        <dbReference type="EMBL" id="RHW73468.1"/>
    </source>
</evidence>
<evidence type="ECO:0000256" key="4">
    <source>
        <dbReference type="ARBA" id="ARBA00022622"/>
    </source>
</evidence>
<feature type="compositionally biased region" description="Polar residues" evidence="9">
    <location>
        <begin position="260"/>
        <end position="269"/>
    </location>
</feature>
<feature type="chain" id="PRO_5018197479" evidence="10">
    <location>
        <begin position="19"/>
        <end position="437"/>
    </location>
</feature>
<feature type="signal peptide" evidence="10">
    <location>
        <begin position="1"/>
        <end position="18"/>
    </location>
</feature>
<dbReference type="EMBL" id="QSBY01000003">
    <property type="protein sequence ID" value="RHW73468.1"/>
    <property type="molecule type" value="Genomic_DNA"/>
</dbReference>
<dbReference type="Proteomes" id="UP000266743">
    <property type="component" value="Chromosome 3"/>
</dbReference>
<dbReference type="GO" id="GO:0098552">
    <property type="term" value="C:side of membrane"/>
    <property type="evidence" value="ECO:0007669"/>
    <property type="project" value="UniProtKB-KW"/>
</dbReference>
<dbReference type="InterPro" id="IPR025932">
    <property type="entry name" value="Trypano_VSG_B_N_dom"/>
</dbReference>
<accession>A0A3L6LB40</accession>
<evidence type="ECO:0000256" key="3">
    <source>
        <dbReference type="ARBA" id="ARBA00022475"/>
    </source>
</evidence>
<keyword evidence="6" id="KW-0472">Membrane</keyword>
<dbReference type="GO" id="GO:0005886">
    <property type="term" value="C:plasma membrane"/>
    <property type="evidence" value="ECO:0007669"/>
    <property type="project" value="UniProtKB-SubCell"/>
</dbReference>
<evidence type="ECO:0000256" key="9">
    <source>
        <dbReference type="SAM" id="MobiDB-lite"/>
    </source>
</evidence>
<evidence type="ECO:0000259" key="11">
    <source>
        <dbReference type="Pfam" id="PF13206"/>
    </source>
</evidence>
<evidence type="ECO:0000256" key="7">
    <source>
        <dbReference type="ARBA" id="ARBA00023180"/>
    </source>
</evidence>
<gene>
    <name evidence="12" type="ORF">DPX39_030016200</name>
</gene>
<feature type="compositionally biased region" description="Basic and acidic residues" evidence="9">
    <location>
        <begin position="286"/>
        <end position="298"/>
    </location>
</feature>
<comment type="subcellular location">
    <subcellularLocation>
        <location evidence="2">Cell membrane</location>
        <topology evidence="2">Lipid-anchor</topology>
        <topology evidence="2">GPI-anchor</topology>
    </subcellularLocation>
</comment>